<feature type="region of interest" description="Disordered" evidence="5">
    <location>
        <begin position="307"/>
        <end position="327"/>
    </location>
</feature>
<evidence type="ECO:0000256" key="4">
    <source>
        <dbReference type="ARBA" id="ARBA00023242"/>
    </source>
</evidence>
<evidence type="ECO:0000256" key="1">
    <source>
        <dbReference type="ARBA" id="ARBA00004123"/>
    </source>
</evidence>
<dbReference type="Proteomes" id="UP000694867">
    <property type="component" value="Unplaced"/>
</dbReference>
<dbReference type="GO" id="GO:0001002">
    <property type="term" value="F:RNA polymerase III type 1 promoter sequence-specific DNA binding"/>
    <property type="evidence" value="ECO:0007669"/>
    <property type="project" value="TreeGrafter"/>
</dbReference>
<dbReference type="InterPro" id="IPR041499">
    <property type="entry name" value="Tfc1/Sfc1_N"/>
</dbReference>
<dbReference type="GeneID" id="100901595"/>
<keyword evidence="8" id="KW-1185">Reference proteome</keyword>
<dbReference type="InterPro" id="IPR019136">
    <property type="entry name" value="TF_IIIC_su-5_HTH"/>
</dbReference>
<keyword evidence="4" id="KW-0539">Nucleus</keyword>
<dbReference type="GO" id="GO:0005634">
    <property type="term" value="C:nucleus"/>
    <property type="evidence" value="ECO:0007669"/>
    <property type="project" value="UniProtKB-SubCell"/>
</dbReference>
<dbReference type="AlphaFoldDB" id="A0AAJ6QV66"/>
<dbReference type="KEGG" id="goe:100901595"/>
<dbReference type="PANTHER" id="PTHR13230:SF5">
    <property type="entry name" value="GENERAL TRANSCRIPTION FACTOR 3C POLYPEPTIDE 5"/>
    <property type="match status" value="1"/>
</dbReference>
<dbReference type="Pfam" id="PF17682">
    <property type="entry name" value="Tau95_N"/>
    <property type="match status" value="1"/>
</dbReference>
<evidence type="ECO:0000256" key="5">
    <source>
        <dbReference type="SAM" id="MobiDB-lite"/>
    </source>
</evidence>
<organism evidence="8 9">
    <name type="scientific">Galendromus occidentalis</name>
    <name type="common">western predatory mite</name>
    <dbReference type="NCBI Taxonomy" id="34638"/>
    <lineage>
        <taxon>Eukaryota</taxon>
        <taxon>Metazoa</taxon>
        <taxon>Ecdysozoa</taxon>
        <taxon>Arthropoda</taxon>
        <taxon>Chelicerata</taxon>
        <taxon>Arachnida</taxon>
        <taxon>Acari</taxon>
        <taxon>Parasitiformes</taxon>
        <taxon>Mesostigmata</taxon>
        <taxon>Gamasina</taxon>
        <taxon>Phytoseioidea</taxon>
        <taxon>Phytoseiidae</taxon>
        <taxon>Typhlodrominae</taxon>
        <taxon>Galendromus</taxon>
    </lineage>
</organism>
<name>A0AAJ6QV66_9ACAR</name>
<evidence type="ECO:0000313" key="9">
    <source>
        <dbReference type="RefSeq" id="XP_003744903.1"/>
    </source>
</evidence>
<dbReference type="PANTHER" id="PTHR13230">
    <property type="entry name" value="GENERAL TRANSCRIPTION FACTOR IIIC, POLYPEPTIDE 5"/>
    <property type="match status" value="1"/>
</dbReference>
<accession>A0AAJ6QV66</accession>
<dbReference type="RefSeq" id="XP_003744903.1">
    <property type="nucleotide sequence ID" value="XM_003744855.1"/>
</dbReference>
<comment type="subcellular location">
    <subcellularLocation>
        <location evidence="1">Nucleus</location>
    </subcellularLocation>
</comment>
<dbReference type="GO" id="GO:0000127">
    <property type="term" value="C:transcription factor TFIIIC complex"/>
    <property type="evidence" value="ECO:0007669"/>
    <property type="project" value="InterPro"/>
</dbReference>
<reference evidence="9" key="1">
    <citation type="submission" date="2025-08" db="UniProtKB">
        <authorList>
            <consortium name="RefSeq"/>
        </authorList>
    </citation>
    <scope>IDENTIFICATION</scope>
</reference>
<keyword evidence="2" id="KW-0238">DNA-binding</keyword>
<dbReference type="GO" id="GO:0006384">
    <property type="term" value="P:transcription initiation at RNA polymerase III promoter"/>
    <property type="evidence" value="ECO:0007669"/>
    <property type="project" value="InterPro"/>
</dbReference>
<proteinExistence type="predicted"/>
<dbReference type="GO" id="GO:0001003">
    <property type="term" value="F:RNA polymerase III type 2 promoter sequence-specific DNA binding"/>
    <property type="evidence" value="ECO:0007669"/>
    <property type="project" value="TreeGrafter"/>
</dbReference>
<evidence type="ECO:0000256" key="2">
    <source>
        <dbReference type="ARBA" id="ARBA00023125"/>
    </source>
</evidence>
<dbReference type="Gene3D" id="3.30.200.160">
    <property type="entry name" value="TFIIIC, subcomplex tauA, subunit Sfc1, barrel domain"/>
    <property type="match status" value="1"/>
</dbReference>
<evidence type="ECO:0000313" key="8">
    <source>
        <dbReference type="Proteomes" id="UP000694867"/>
    </source>
</evidence>
<dbReference type="InterPro" id="IPR042536">
    <property type="entry name" value="TFIIIC_tauA_Sfc1"/>
</dbReference>
<dbReference type="Pfam" id="PF09734">
    <property type="entry name" value="Tau95"/>
    <property type="match status" value="1"/>
</dbReference>
<sequence>MEEYLVIKHPCFVRNGSEEKAMKMLGGLKQVEHTFNMDNMRMQLNFRTEGDCCSKGVFGSHKDVIAFWVSVKKYRNKRTGEIVCRSEVLGSVRHVYEFEGMTDFQFLPAQEGKDIRDKIRYQGVDEDIQTFVNTPADHLYLVPQVFTRLDTPFTGPYRHTSDIRARRTDETGKPVLRRSRTIFATLVRVLAPPNGDPTPAMAQAGAIEQLRSVDKDLRKLVEDAFERRPIWTKSALANELKVNRSVLKIAIVGCAYCVSQGPYRLCYIRYGFDPRKEPSAKIYQTLDCRVKACTGVQKSAASHVVPAQIAPSNSKSSTSSKRKKESDEEARVLRCRFVSGKLPPTRQLLYHLCDIQMDSVQQIVHKNDGNETWTDTDGWCESGSMVHIRDFLTADMKNTAEKLRLKLVDDIEMAQGEATFDEEIDDMEEADETIEDEMDVD</sequence>
<feature type="domain" description="Transcription factor IIIC subunit 5 HTH" evidence="6">
    <location>
        <begin position="141"/>
        <end position="289"/>
    </location>
</feature>
<dbReference type="InterPro" id="IPR040454">
    <property type="entry name" value="TF_IIIC_Tfc1/Sfc1"/>
</dbReference>
<evidence type="ECO:0000259" key="7">
    <source>
        <dbReference type="Pfam" id="PF17682"/>
    </source>
</evidence>
<feature type="domain" description="Transcription factor IIIC subunit Tfc1/Sfc1 triple barrel" evidence="7">
    <location>
        <begin position="6"/>
        <end position="106"/>
    </location>
</feature>
<protein>
    <submittedName>
        <fullName evidence="9">General transcription factor 3C polypeptide 5</fullName>
    </submittedName>
</protein>
<keyword evidence="3" id="KW-0804">Transcription</keyword>
<evidence type="ECO:0000256" key="3">
    <source>
        <dbReference type="ARBA" id="ARBA00023163"/>
    </source>
</evidence>
<gene>
    <name evidence="9" type="primary">LOC100901595</name>
</gene>
<evidence type="ECO:0000259" key="6">
    <source>
        <dbReference type="Pfam" id="PF09734"/>
    </source>
</evidence>